<accession>A0A956LZQ8</accession>
<dbReference type="EMBL" id="JAGQHR010000126">
    <property type="protein sequence ID" value="MCA9727205.1"/>
    <property type="molecule type" value="Genomic_DNA"/>
</dbReference>
<dbReference type="Proteomes" id="UP000697710">
    <property type="component" value="Unassembled WGS sequence"/>
</dbReference>
<protein>
    <submittedName>
        <fullName evidence="1">Uncharacterized protein</fullName>
    </submittedName>
</protein>
<proteinExistence type="predicted"/>
<reference evidence="1" key="2">
    <citation type="journal article" date="2021" name="Microbiome">
        <title>Successional dynamics and alternative stable states in a saline activated sludge microbial community over 9 years.</title>
        <authorList>
            <person name="Wang Y."/>
            <person name="Ye J."/>
            <person name="Ju F."/>
            <person name="Liu L."/>
            <person name="Boyd J.A."/>
            <person name="Deng Y."/>
            <person name="Parks D.H."/>
            <person name="Jiang X."/>
            <person name="Yin X."/>
            <person name="Woodcroft B.J."/>
            <person name="Tyson G.W."/>
            <person name="Hugenholtz P."/>
            <person name="Polz M.F."/>
            <person name="Zhang T."/>
        </authorList>
    </citation>
    <scope>NUCLEOTIDE SEQUENCE</scope>
    <source>
        <strain evidence="1">HKST-UBA01</strain>
    </source>
</reference>
<name>A0A956LZQ8_UNCEI</name>
<sequence>MFTSSRSAVIGCIVAAVAWVGCSTDEAPQTPSAQPGETTINLDEPFGGYGTSDEAPAFGDAALQSYGETDVRYDDPMAQDPGVLRMQNDVRANMYALTILWGDLGTSIGSQDDNTGNVIDWSGSLAVSEGAVVLLRTLDFEDDDHPVVPRIDAEVLEWVSTTAGDYDGMRVLVYDDPTVDTGNAITFQTGLYARTFTMAELEDLDLLVDANGGQIRFLSTQVDLAAPVRGFLNGRWSWGAGQPYGQFSGIWVGAHGRPAGWVRGHYGQNDQGKQLFFGKYIDIAGNFQGLIHGEVVVD</sequence>
<evidence type="ECO:0000313" key="2">
    <source>
        <dbReference type="Proteomes" id="UP000697710"/>
    </source>
</evidence>
<feature type="non-terminal residue" evidence="1">
    <location>
        <position position="298"/>
    </location>
</feature>
<gene>
    <name evidence="1" type="ORF">KC729_05935</name>
</gene>
<dbReference type="AlphaFoldDB" id="A0A956LZQ8"/>
<dbReference type="PROSITE" id="PS51257">
    <property type="entry name" value="PROKAR_LIPOPROTEIN"/>
    <property type="match status" value="1"/>
</dbReference>
<organism evidence="1 2">
    <name type="scientific">Eiseniibacteriota bacterium</name>
    <dbReference type="NCBI Taxonomy" id="2212470"/>
    <lineage>
        <taxon>Bacteria</taxon>
        <taxon>Candidatus Eiseniibacteriota</taxon>
    </lineage>
</organism>
<evidence type="ECO:0000313" key="1">
    <source>
        <dbReference type="EMBL" id="MCA9727205.1"/>
    </source>
</evidence>
<reference evidence="1" key="1">
    <citation type="submission" date="2020-04" db="EMBL/GenBank/DDBJ databases">
        <authorList>
            <person name="Zhang T."/>
        </authorList>
    </citation>
    <scope>NUCLEOTIDE SEQUENCE</scope>
    <source>
        <strain evidence="1">HKST-UBA01</strain>
    </source>
</reference>
<comment type="caution">
    <text evidence="1">The sequence shown here is derived from an EMBL/GenBank/DDBJ whole genome shotgun (WGS) entry which is preliminary data.</text>
</comment>